<protein>
    <submittedName>
        <fullName evidence="2">Class I SAM-dependent methyltransferase</fullName>
    </submittedName>
</protein>
<dbReference type="SUPFAM" id="SSF53335">
    <property type="entry name" value="S-adenosyl-L-methionine-dependent methyltransferases"/>
    <property type="match status" value="1"/>
</dbReference>
<keyword evidence="3" id="KW-1185">Reference proteome</keyword>
<dbReference type="InterPro" id="IPR013216">
    <property type="entry name" value="Methyltransf_11"/>
</dbReference>
<accession>A0A6M0PBK1</accession>
<name>A0A6M0PBK1_9BACI</name>
<evidence type="ECO:0000313" key="2">
    <source>
        <dbReference type="EMBL" id="NEY21459.1"/>
    </source>
</evidence>
<organism evidence="2 3">
    <name type="scientific">Heyndrickxia ginsengihumi</name>
    <dbReference type="NCBI Taxonomy" id="363870"/>
    <lineage>
        <taxon>Bacteria</taxon>
        <taxon>Bacillati</taxon>
        <taxon>Bacillota</taxon>
        <taxon>Bacilli</taxon>
        <taxon>Bacillales</taxon>
        <taxon>Bacillaceae</taxon>
        <taxon>Heyndrickxia</taxon>
    </lineage>
</organism>
<dbReference type="AlphaFoldDB" id="A0A6M0PBK1"/>
<dbReference type="PANTHER" id="PTHR45036">
    <property type="entry name" value="METHYLTRANSFERASE LIKE 7B"/>
    <property type="match status" value="1"/>
</dbReference>
<dbReference type="InterPro" id="IPR029063">
    <property type="entry name" value="SAM-dependent_MTases_sf"/>
</dbReference>
<dbReference type="EMBL" id="JAAIWK010000035">
    <property type="protein sequence ID" value="NEY21459.1"/>
    <property type="molecule type" value="Genomic_DNA"/>
</dbReference>
<gene>
    <name evidence="2" type="ORF">G4D61_16065</name>
</gene>
<comment type="caution">
    <text evidence="2">The sequence shown here is derived from an EMBL/GenBank/DDBJ whole genome shotgun (WGS) entry which is preliminary data.</text>
</comment>
<proteinExistence type="predicted"/>
<sequence>MSKTFSKWYDFFMSPLEKGTFKTIRKNLIQRAEGSVLEIGSGTGINFPYYKSVTKVTAIEPSQFMIEKSIKRKAISSVQIEVQKGSAEMLPYPDNSFDTVVVTLALCTIPDPKLALKEMARVCKPGGKILLFEHVKMSSPFLGTLQDWLTPFWKKICDGCCLNRDTVQLVIANDMKIIRKTSFFNGLFVELEIRK</sequence>
<dbReference type="Gene3D" id="3.40.50.150">
    <property type="entry name" value="Vaccinia Virus protein VP39"/>
    <property type="match status" value="1"/>
</dbReference>
<dbReference type="Proteomes" id="UP000476934">
    <property type="component" value="Unassembled WGS sequence"/>
</dbReference>
<keyword evidence="2" id="KW-0808">Transferase</keyword>
<dbReference type="PANTHER" id="PTHR45036:SF1">
    <property type="entry name" value="METHYLTRANSFERASE LIKE 7A"/>
    <property type="match status" value="1"/>
</dbReference>
<dbReference type="GO" id="GO:0032259">
    <property type="term" value="P:methylation"/>
    <property type="evidence" value="ECO:0007669"/>
    <property type="project" value="UniProtKB-KW"/>
</dbReference>
<dbReference type="InterPro" id="IPR052356">
    <property type="entry name" value="Thiol_S-MT"/>
</dbReference>
<keyword evidence="2" id="KW-0489">Methyltransferase</keyword>
<reference evidence="2 3" key="1">
    <citation type="submission" date="2020-02" db="EMBL/GenBank/DDBJ databases">
        <authorList>
            <person name="Feng H."/>
        </authorList>
    </citation>
    <scope>NUCLEOTIDE SEQUENCE [LARGE SCALE GENOMIC DNA]</scope>
    <source>
        <strain evidence="2 3">Gsoil 114</strain>
    </source>
</reference>
<dbReference type="RefSeq" id="WP_025731448.1">
    <property type="nucleotide sequence ID" value="NZ_JAAIWK010000035.1"/>
</dbReference>
<dbReference type="CDD" id="cd02440">
    <property type="entry name" value="AdoMet_MTases"/>
    <property type="match status" value="1"/>
</dbReference>
<evidence type="ECO:0000313" key="3">
    <source>
        <dbReference type="Proteomes" id="UP000476934"/>
    </source>
</evidence>
<dbReference type="Pfam" id="PF08241">
    <property type="entry name" value="Methyltransf_11"/>
    <property type="match status" value="1"/>
</dbReference>
<dbReference type="GO" id="GO:0008757">
    <property type="term" value="F:S-adenosylmethionine-dependent methyltransferase activity"/>
    <property type="evidence" value="ECO:0007669"/>
    <property type="project" value="InterPro"/>
</dbReference>
<feature type="domain" description="Methyltransferase type 11" evidence="1">
    <location>
        <begin position="37"/>
        <end position="130"/>
    </location>
</feature>
<evidence type="ECO:0000259" key="1">
    <source>
        <dbReference type="Pfam" id="PF08241"/>
    </source>
</evidence>
<reference evidence="2 3" key="2">
    <citation type="submission" date="2020-03" db="EMBL/GenBank/DDBJ databases">
        <title>Bacillus aquiflavi sp. nov., isolated from yellow water of strong flavor Chinese baijiu in Yibin region of China.</title>
        <authorList>
            <person name="Xie J."/>
        </authorList>
    </citation>
    <scope>NUCLEOTIDE SEQUENCE [LARGE SCALE GENOMIC DNA]</scope>
    <source>
        <strain evidence="2 3">Gsoil 114</strain>
    </source>
</reference>